<dbReference type="InterPro" id="IPR025110">
    <property type="entry name" value="AMP-bd_C"/>
</dbReference>
<evidence type="ECO:0000256" key="4">
    <source>
        <dbReference type="ARBA" id="ARBA00023098"/>
    </source>
</evidence>
<evidence type="ECO:0000259" key="5">
    <source>
        <dbReference type="Pfam" id="PF13193"/>
    </source>
</evidence>
<evidence type="ECO:0000256" key="2">
    <source>
        <dbReference type="ARBA" id="ARBA00022598"/>
    </source>
</evidence>
<keyword evidence="4" id="KW-0443">Lipid metabolism</keyword>
<dbReference type="PANTHER" id="PTHR43859:SF4">
    <property type="entry name" value="BUTANOATE--COA LIGASE AAE1-RELATED"/>
    <property type="match status" value="1"/>
</dbReference>
<proteinExistence type="inferred from homology"/>
<keyword evidence="3" id="KW-0276">Fatty acid metabolism</keyword>
<dbReference type="InterPro" id="IPR045851">
    <property type="entry name" value="AMP-bd_C_sf"/>
</dbReference>
<gene>
    <name evidence="6" type="ORF">S06H3_19970</name>
</gene>
<dbReference type="Pfam" id="PF13193">
    <property type="entry name" value="AMP-binding_C"/>
    <property type="match status" value="1"/>
</dbReference>
<dbReference type="GO" id="GO:0016874">
    <property type="term" value="F:ligase activity"/>
    <property type="evidence" value="ECO:0007669"/>
    <property type="project" value="UniProtKB-KW"/>
</dbReference>
<dbReference type="FunFam" id="3.30.300.30:FF:000008">
    <property type="entry name" value="2,3-dihydroxybenzoate-AMP ligase"/>
    <property type="match status" value="1"/>
</dbReference>
<dbReference type="GO" id="GO:0006631">
    <property type="term" value="P:fatty acid metabolic process"/>
    <property type="evidence" value="ECO:0007669"/>
    <property type="project" value="UniProtKB-KW"/>
</dbReference>
<evidence type="ECO:0000256" key="3">
    <source>
        <dbReference type="ARBA" id="ARBA00022832"/>
    </source>
</evidence>
<protein>
    <recommendedName>
        <fullName evidence="5">AMP-binding enzyme C-terminal domain-containing protein</fullName>
    </recommendedName>
</protein>
<feature type="non-terminal residue" evidence="6">
    <location>
        <position position="1"/>
    </location>
</feature>
<comment type="caution">
    <text evidence="6">The sequence shown here is derived from an EMBL/GenBank/DDBJ whole genome shotgun (WGS) entry which is preliminary data.</text>
</comment>
<evidence type="ECO:0000313" key="6">
    <source>
        <dbReference type="EMBL" id="GAI10385.1"/>
    </source>
</evidence>
<dbReference type="EMBL" id="BARV01010286">
    <property type="protein sequence ID" value="GAI10385.1"/>
    <property type="molecule type" value="Genomic_DNA"/>
</dbReference>
<dbReference type="AlphaFoldDB" id="X1M6Q5"/>
<evidence type="ECO:0000256" key="1">
    <source>
        <dbReference type="ARBA" id="ARBA00006432"/>
    </source>
</evidence>
<dbReference type="PANTHER" id="PTHR43859">
    <property type="entry name" value="ACYL-ACTIVATING ENZYME"/>
    <property type="match status" value="1"/>
</dbReference>
<comment type="similarity">
    <text evidence="1">Belongs to the ATP-dependent AMP-binding enzyme family.</text>
</comment>
<keyword evidence="2" id="KW-0436">Ligase</keyword>
<accession>X1M6Q5</accession>
<organism evidence="6">
    <name type="scientific">marine sediment metagenome</name>
    <dbReference type="NCBI Taxonomy" id="412755"/>
    <lineage>
        <taxon>unclassified sequences</taxon>
        <taxon>metagenomes</taxon>
        <taxon>ecological metagenomes</taxon>
    </lineage>
</organism>
<sequence>DEERYLYVVDRKKDMIISGGENIYAKEVDDTLYTHPAVLEAATIGVPDKDWGESVKAVVVLKKGMTATEQEIIDFCKKNLASYKKPRSVDFVDELPKTASGKILKRELRDKYWEGGYKKPNP</sequence>
<dbReference type="SUPFAM" id="SSF56801">
    <property type="entry name" value="Acetyl-CoA synthetase-like"/>
    <property type="match status" value="1"/>
</dbReference>
<name>X1M6Q5_9ZZZZ</name>
<feature type="domain" description="AMP-binding enzyme C-terminal" evidence="5">
    <location>
        <begin position="27"/>
        <end position="102"/>
    </location>
</feature>
<dbReference type="Gene3D" id="3.30.300.30">
    <property type="match status" value="1"/>
</dbReference>
<reference evidence="6" key="1">
    <citation type="journal article" date="2014" name="Front. Microbiol.">
        <title>High frequency of phylogenetically diverse reductive dehalogenase-homologous genes in deep subseafloor sedimentary metagenomes.</title>
        <authorList>
            <person name="Kawai M."/>
            <person name="Futagami T."/>
            <person name="Toyoda A."/>
            <person name="Takaki Y."/>
            <person name="Nishi S."/>
            <person name="Hori S."/>
            <person name="Arai W."/>
            <person name="Tsubouchi T."/>
            <person name="Morono Y."/>
            <person name="Uchiyama I."/>
            <person name="Ito T."/>
            <person name="Fujiyama A."/>
            <person name="Inagaki F."/>
            <person name="Takami H."/>
        </authorList>
    </citation>
    <scope>NUCLEOTIDE SEQUENCE</scope>
    <source>
        <strain evidence="6">Expedition CK06-06</strain>
    </source>
</reference>